<reference evidence="3 4" key="1">
    <citation type="journal article" date="2017" name="Nature">
        <title>The Apostasia genome and the evolution of orchids.</title>
        <authorList>
            <person name="Zhang G.Q."/>
            <person name="Liu K.W."/>
            <person name="Li Z."/>
            <person name="Lohaus R."/>
            <person name="Hsiao Y.Y."/>
            <person name="Niu S.C."/>
            <person name="Wang J.Y."/>
            <person name="Lin Y.C."/>
            <person name="Xu Q."/>
            <person name="Chen L.J."/>
            <person name="Yoshida K."/>
            <person name="Fujiwara S."/>
            <person name="Wang Z.W."/>
            <person name="Zhang Y.Q."/>
            <person name="Mitsuda N."/>
            <person name="Wang M."/>
            <person name="Liu G.H."/>
            <person name="Pecoraro L."/>
            <person name="Huang H.X."/>
            <person name="Xiao X.J."/>
            <person name="Lin M."/>
            <person name="Wu X.Y."/>
            <person name="Wu W.L."/>
            <person name="Chen Y.Y."/>
            <person name="Chang S.B."/>
            <person name="Sakamoto S."/>
            <person name="Ohme-Takagi M."/>
            <person name="Yagi M."/>
            <person name="Zeng S.J."/>
            <person name="Shen C.Y."/>
            <person name="Yeh C.M."/>
            <person name="Luo Y.B."/>
            <person name="Tsai W.C."/>
            <person name="Van de Peer Y."/>
            <person name="Liu Z.J."/>
        </authorList>
    </citation>
    <scope>NUCLEOTIDE SEQUENCE [LARGE SCALE GENOMIC DNA]</scope>
    <source>
        <strain evidence="4">cv. Shenzhen</strain>
        <tissue evidence="3">Stem</tissue>
    </source>
</reference>
<dbReference type="GO" id="GO:0015030">
    <property type="term" value="C:Cajal body"/>
    <property type="evidence" value="ECO:0007669"/>
    <property type="project" value="TreeGrafter"/>
</dbReference>
<dbReference type="Pfam" id="PF15862">
    <property type="entry name" value="Coilin_N"/>
    <property type="match status" value="1"/>
</dbReference>
<feature type="domain" description="Coilin N-terminal" evidence="1">
    <location>
        <begin position="15"/>
        <end position="148"/>
    </location>
</feature>
<dbReference type="InterPro" id="IPR031722">
    <property type="entry name" value="Coilin_N"/>
</dbReference>
<organism evidence="3 4">
    <name type="scientific">Apostasia shenzhenica</name>
    <dbReference type="NCBI Taxonomy" id="1088818"/>
    <lineage>
        <taxon>Eukaryota</taxon>
        <taxon>Viridiplantae</taxon>
        <taxon>Streptophyta</taxon>
        <taxon>Embryophyta</taxon>
        <taxon>Tracheophyta</taxon>
        <taxon>Spermatophyta</taxon>
        <taxon>Magnoliopsida</taxon>
        <taxon>Liliopsida</taxon>
        <taxon>Asparagales</taxon>
        <taxon>Orchidaceae</taxon>
        <taxon>Apostasioideae</taxon>
        <taxon>Apostasia</taxon>
    </lineage>
</organism>
<gene>
    <name evidence="3" type="ORF">AXF42_Ash012303</name>
</gene>
<dbReference type="GO" id="GO:0030620">
    <property type="term" value="F:U2 snRNA binding"/>
    <property type="evidence" value="ECO:0007669"/>
    <property type="project" value="TreeGrafter"/>
</dbReference>
<dbReference type="EMBL" id="KZ451998">
    <property type="protein sequence ID" value="PKA53362.1"/>
    <property type="molecule type" value="Genomic_DNA"/>
</dbReference>
<dbReference type="Proteomes" id="UP000236161">
    <property type="component" value="Unassembled WGS sequence"/>
</dbReference>
<dbReference type="OrthoDB" id="74813at2759"/>
<dbReference type="GO" id="GO:0030619">
    <property type="term" value="F:U1 snRNA binding"/>
    <property type="evidence" value="ECO:0007669"/>
    <property type="project" value="TreeGrafter"/>
</dbReference>
<evidence type="ECO:0000313" key="4">
    <source>
        <dbReference type="Proteomes" id="UP000236161"/>
    </source>
</evidence>
<dbReference type="GO" id="GO:0000387">
    <property type="term" value="P:spliceosomal snRNP assembly"/>
    <property type="evidence" value="ECO:0007669"/>
    <property type="project" value="TreeGrafter"/>
</dbReference>
<sequence>MTISGHQMMEAGAMLRIRVVFDDPELLNNFQRSMELRRCWLLLKPGIATFADLASHLRKTFGFHASLVLSIDEFVLPPFESTSIIKDKDIIRVKQKDAKVKDVCKICDGQNLTQDPQTVMALGFIVNNNTTTEDKSQKKSQKKSQGNDKNVDVNLDYCFEDVHVGKPSSRIWMRGQFVGLNQIHSCELRTACNELVSASKKMGRYHHKKMTCEERNNGTDIHKIPGRLRIANCAWLDQKSDGHSLGKRAKPIKHFINFATLFPLTRSPVKGDILAYRLVEPSSKIYLELSSPQVGKVSVFDHISSKIILVPVPEVEVFLQDKSKKTISRQAASGCKDDSLLEILFSKLFDVRLLKSCDSRELACLSEGNPDPTRKDIRGAPLAKYNWNVSDAYPSGKDHGSTNNCSLKKRKTTALCSSHPSPAESLFWQTFLSKRHSGKGC</sequence>
<protein>
    <submittedName>
        <fullName evidence="3">Uncharacterized protein</fullName>
    </submittedName>
</protein>
<dbReference type="PANTHER" id="PTHR15197">
    <property type="entry name" value="COILIN P80"/>
    <property type="match status" value="1"/>
</dbReference>
<dbReference type="InterPro" id="IPR056398">
    <property type="entry name" value="Tudor_Coilin"/>
</dbReference>
<dbReference type="PANTHER" id="PTHR15197:SF0">
    <property type="entry name" value="COILIN"/>
    <property type="match status" value="1"/>
</dbReference>
<evidence type="ECO:0000313" key="3">
    <source>
        <dbReference type="EMBL" id="PKA53362.1"/>
    </source>
</evidence>
<evidence type="ECO:0000259" key="1">
    <source>
        <dbReference type="Pfam" id="PF15862"/>
    </source>
</evidence>
<dbReference type="STRING" id="1088818.A0A2I0ACT0"/>
<proteinExistence type="predicted"/>
<accession>A0A2I0ACT0</accession>
<keyword evidence="4" id="KW-1185">Reference proteome</keyword>
<dbReference type="Pfam" id="PF23086">
    <property type="entry name" value="Tudor_Coilin"/>
    <property type="match status" value="1"/>
</dbReference>
<dbReference type="AlphaFoldDB" id="A0A2I0ACT0"/>
<dbReference type="InterPro" id="IPR024822">
    <property type="entry name" value="Coilin"/>
</dbReference>
<evidence type="ECO:0000259" key="2">
    <source>
        <dbReference type="Pfam" id="PF23086"/>
    </source>
</evidence>
<feature type="domain" description="Coilin tudor" evidence="2">
    <location>
        <begin position="256"/>
        <end position="356"/>
    </location>
</feature>
<name>A0A2I0ACT0_9ASPA</name>